<dbReference type="RefSeq" id="WP_167856354.1">
    <property type="nucleotide sequence ID" value="NZ_SRMB01000001.1"/>
</dbReference>
<accession>A0A4Z0QM82</accession>
<evidence type="ECO:0000313" key="1">
    <source>
        <dbReference type="EMBL" id="TGE29852.1"/>
    </source>
</evidence>
<comment type="caution">
    <text evidence="1">The sequence shown here is derived from an EMBL/GenBank/DDBJ whole genome shotgun (WGS) entry which is preliminary data.</text>
</comment>
<organism evidence="1 2">
    <name type="scientific">Hymenobacter metallicola</name>
    <dbReference type="NCBI Taxonomy" id="2563114"/>
    <lineage>
        <taxon>Bacteria</taxon>
        <taxon>Pseudomonadati</taxon>
        <taxon>Bacteroidota</taxon>
        <taxon>Cytophagia</taxon>
        <taxon>Cytophagales</taxon>
        <taxon>Hymenobacteraceae</taxon>
        <taxon>Hymenobacter</taxon>
    </lineage>
</organism>
<keyword evidence="2" id="KW-1185">Reference proteome</keyword>
<protein>
    <submittedName>
        <fullName evidence="1">Uncharacterized protein</fullName>
    </submittedName>
</protein>
<dbReference type="AlphaFoldDB" id="A0A4Z0QM82"/>
<dbReference type="EMBL" id="SRMB01000001">
    <property type="protein sequence ID" value="TGE29852.1"/>
    <property type="molecule type" value="Genomic_DNA"/>
</dbReference>
<reference evidence="1 2" key="1">
    <citation type="submission" date="2019-04" db="EMBL/GenBank/DDBJ databases">
        <authorList>
            <person name="Feng G."/>
            <person name="Zhang J."/>
            <person name="Zhu H."/>
        </authorList>
    </citation>
    <scope>NUCLEOTIDE SEQUENCE [LARGE SCALE GENOMIC DNA]</scope>
    <source>
        <strain evidence="1 2">9PBR-1</strain>
    </source>
</reference>
<sequence length="120" mass="13816">MENVLRWLNVRNALIILALGLAGCAEKPQFDLVAIKSVRFQTLFRPGVVMTDKATDSVRYLVNDFLNTGEVTDYRVASPYYKITLTYADGRQERLLANDTLFEQQGKTYLIQQNFENYLK</sequence>
<gene>
    <name evidence="1" type="ORF">E5K02_10440</name>
</gene>
<evidence type="ECO:0000313" key="2">
    <source>
        <dbReference type="Proteomes" id="UP000298471"/>
    </source>
</evidence>
<proteinExistence type="predicted"/>
<name>A0A4Z0QM82_9BACT</name>
<dbReference type="Proteomes" id="UP000298471">
    <property type="component" value="Unassembled WGS sequence"/>
</dbReference>
<dbReference type="PROSITE" id="PS51257">
    <property type="entry name" value="PROKAR_LIPOPROTEIN"/>
    <property type="match status" value="1"/>
</dbReference>